<comment type="subcellular location">
    <subcellularLocation>
        <location evidence="1">Nucleus</location>
    </subcellularLocation>
</comment>
<dbReference type="GO" id="GO:0006281">
    <property type="term" value="P:DNA repair"/>
    <property type="evidence" value="ECO:0007669"/>
    <property type="project" value="UniProtKB-KW"/>
</dbReference>
<sequence>MGGSDWPESPSQAVLYAEEIAAVRAFLLADMSEADVVAALTRCGGNVERAINALLDDAVDCGEEGGRKDQGGVAPPVKEERDVGGSVPKPALVKVERDVGGSVPKPAPVKVEVSDDESVGSVESNARSAKPPKVKKPSSLIPHLVRKEDRRGDGVPTKRGAANGGAAGIRLDPRPMKRPREHEVETMDLTATHPVPYLNPRPIRALPPPEATKMYESRPVRATQPAPDSDRRMVLAPPDAEFGEFPEERDWFLVGRSYVTGLSTNRGRRLLDAGELVHFSFPSHEQSYGGIKLSHKKAALLAEIVRFSTKRAGEIGKLSSEWTKCLVPLVTSSKVKIQGKIVLPAVELRLMQEVLLYVSFYIHSSVFTTGGDNSSWNLQSPPNVDYSANPLYSLFRLLKLRAFQKADITPEELSTRNRTHNLGGGDNDDESIPIVGLETRRTAGQTFPEQGTDEQAISEAALNKIVGAAETYDLEEAEPPYTLVSVLKPYQKEALFWMTQLEKGIDGDQAKKTLHPCWSAYKISDKRAPAVYVNVFTGAATTQFQSITQTTRGGILADAMGLGKTVMTIALILSNPRGELSNYIESETRGARGRETRANASRSSVRGGTLIVCPMALLGQWKDELESHSTPGALSVFVYYGGDRTDNLRLMAEHSVVLTTYGVLQSAHKPDASSVFHRIDWYRVVLDEAHTIKSPKTKAAQAAFQLTSHCRWCLTGTPLQNNLEDLFSLLCFLHVEPWGDATWWQKLIQKPYENGDERGLKLVRAILRPLMLRRTKETKDKMGNPILVLPPAHVDVVECEQSEDERDFYEALFNRSKVQFDKFVAQGSVLSNYANILELLLRLRQCCDHPFLVISRADTQKYTDIDKLAQRFLEGVQSGSVRPSAPPSLAYIEEVVEEIRQGATTECPICLESASDDPVLTPCAHRMCRECLLSSWRTPAGGPCPLCRSTITKASLITLPSKCRFKVDPENNWKDSCKVQKLITILEGLEKKREKSIVFSQFTSFFDLLEIPFTQKGIKFLRFDGKLSQKHREKVLKEFSDSQDKLVLLMSLKAGGVGLNLTAASNVFLMDPWWNPAVEEQAIMRIHRIGQKRAVQVKRFIVKDTVEERMQQVQARKQRMISGALTDDEVRSARIEQLKMLFT</sequence>
<dbReference type="SMART" id="SM00910">
    <property type="entry name" value="HIRAN"/>
    <property type="match status" value="1"/>
</dbReference>
<name>A0A8J5S4Y1_ZIZPA</name>
<evidence type="ECO:0000259" key="17">
    <source>
        <dbReference type="PROSITE" id="PS51194"/>
    </source>
</evidence>
<dbReference type="Pfam" id="PF00097">
    <property type="entry name" value="zf-C3HC4"/>
    <property type="match status" value="1"/>
</dbReference>
<proteinExistence type="inferred from homology"/>
<comment type="similarity">
    <text evidence="2">Belongs to the SNF2/RAD54 helicase family. RAD16 subfamily.</text>
</comment>
<dbReference type="Pfam" id="PF00176">
    <property type="entry name" value="SNF2-rel_dom"/>
    <property type="match status" value="1"/>
</dbReference>
<dbReference type="Pfam" id="PF00271">
    <property type="entry name" value="Helicase_C"/>
    <property type="match status" value="1"/>
</dbReference>
<dbReference type="GO" id="GO:0008094">
    <property type="term" value="F:ATP-dependent activity, acting on DNA"/>
    <property type="evidence" value="ECO:0007669"/>
    <property type="project" value="TreeGrafter"/>
</dbReference>
<evidence type="ECO:0000256" key="5">
    <source>
        <dbReference type="ARBA" id="ARBA00022763"/>
    </source>
</evidence>
<dbReference type="CDD" id="cd18793">
    <property type="entry name" value="SF2_C_SNF"/>
    <property type="match status" value="1"/>
</dbReference>
<evidence type="ECO:0008006" key="20">
    <source>
        <dbReference type="Google" id="ProtNLM"/>
    </source>
</evidence>
<dbReference type="InterPro" id="IPR056450">
    <property type="entry name" value="UBA_RAD5A"/>
</dbReference>
<dbReference type="Pfam" id="PF08797">
    <property type="entry name" value="HIRAN"/>
    <property type="match status" value="1"/>
</dbReference>
<evidence type="ECO:0000313" key="18">
    <source>
        <dbReference type="EMBL" id="KAG8064093.1"/>
    </source>
</evidence>
<evidence type="ECO:0000256" key="14">
    <source>
        <dbReference type="SAM" id="MobiDB-lite"/>
    </source>
</evidence>
<keyword evidence="6 13" id="KW-0863">Zinc-finger</keyword>
<dbReference type="InterPro" id="IPR001841">
    <property type="entry name" value="Znf_RING"/>
</dbReference>
<feature type="domain" description="Helicase C-terminal" evidence="17">
    <location>
        <begin position="978"/>
        <end position="1143"/>
    </location>
</feature>
<dbReference type="GO" id="GO:0016818">
    <property type="term" value="F:hydrolase activity, acting on acid anhydrides, in phosphorus-containing anhydrides"/>
    <property type="evidence" value="ECO:0007669"/>
    <property type="project" value="InterPro"/>
</dbReference>
<feature type="compositionally biased region" description="Low complexity" evidence="14">
    <location>
        <begin position="119"/>
        <end position="129"/>
    </location>
</feature>
<dbReference type="InterPro" id="IPR050628">
    <property type="entry name" value="SNF2_RAD54_helicase_TF"/>
</dbReference>
<dbReference type="GO" id="GO:0008270">
    <property type="term" value="F:zinc ion binding"/>
    <property type="evidence" value="ECO:0007669"/>
    <property type="project" value="UniProtKB-KW"/>
</dbReference>
<feature type="domain" description="Helicase ATP-binding" evidence="16">
    <location>
        <begin position="545"/>
        <end position="736"/>
    </location>
</feature>
<evidence type="ECO:0000256" key="11">
    <source>
        <dbReference type="ARBA" id="ARBA00023204"/>
    </source>
</evidence>
<dbReference type="Pfam" id="PF24559">
    <property type="entry name" value="UBA_RAD5A"/>
    <property type="match status" value="1"/>
</dbReference>
<comment type="caution">
    <text evidence="18">The sequence shown here is derived from an EMBL/GenBank/DDBJ whole genome shotgun (WGS) entry which is preliminary data.</text>
</comment>
<evidence type="ECO:0000256" key="12">
    <source>
        <dbReference type="ARBA" id="ARBA00023242"/>
    </source>
</evidence>
<evidence type="ECO:0000256" key="1">
    <source>
        <dbReference type="ARBA" id="ARBA00004123"/>
    </source>
</evidence>
<feature type="domain" description="RING-type" evidence="15">
    <location>
        <begin position="907"/>
        <end position="948"/>
    </location>
</feature>
<dbReference type="InterPro" id="IPR014001">
    <property type="entry name" value="Helicase_ATP-bd"/>
</dbReference>
<evidence type="ECO:0000256" key="7">
    <source>
        <dbReference type="ARBA" id="ARBA00022801"/>
    </source>
</evidence>
<evidence type="ECO:0000313" key="19">
    <source>
        <dbReference type="Proteomes" id="UP000729402"/>
    </source>
</evidence>
<dbReference type="InterPro" id="IPR018957">
    <property type="entry name" value="Znf_C3HC4_RING-type"/>
</dbReference>
<dbReference type="GO" id="GO:0006325">
    <property type="term" value="P:chromatin organization"/>
    <property type="evidence" value="ECO:0007669"/>
    <property type="project" value="UniProtKB-KW"/>
</dbReference>
<reference evidence="18" key="1">
    <citation type="journal article" date="2021" name="bioRxiv">
        <title>Whole Genome Assembly and Annotation of Northern Wild Rice, Zizania palustris L., Supports a Whole Genome Duplication in the Zizania Genus.</title>
        <authorList>
            <person name="Haas M."/>
            <person name="Kono T."/>
            <person name="Macchietto M."/>
            <person name="Millas R."/>
            <person name="McGilp L."/>
            <person name="Shao M."/>
            <person name="Duquette J."/>
            <person name="Hirsch C.N."/>
            <person name="Kimball J."/>
        </authorList>
    </citation>
    <scope>NUCLEOTIDE SEQUENCE</scope>
    <source>
        <tissue evidence="18">Fresh leaf tissue</tissue>
    </source>
</reference>
<evidence type="ECO:0000256" key="13">
    <source>
        <dbReference type="PROSITE-ProRule" id="PRU00175"/>
    </source>
</evidence>
<dbReference type="CDD" id="cd18008">
    <property type="entry name" value="DEXDc_SHPRH-like"/>
    <property type="match status" value="1"/>
</dbReference>
<dbReference type="OrthoDB" id="448448at2759"/>
<dbReference type="InterPro" id="IPR049730">
    <property type="entry name" value="SNF2/RAD54-like_C"/>
</dbReference>
<evidence type="ECO:0000256" key="2">
    <source>
        <dbReference type="ARBA" id="ARBA00008438"/>
    </source>
</evidence>
<dbReference type="PANTHER" id="PTHR45626:SF22">
    <property type="entry name" value="DNA REPAIR PROTEIN RAD5"/>
    <property type="match status" value="1"/>
</dbReference>
<keyword evidence="8" id="KW-0862">Zinc</keyword>
<dbReference type="SMART" id="SM00184">
    <property type="entry name" value="RING"/>
    <property type="match status" value="1"/>
</dbReference>
<keyword evidence="7" id="KW-0378">Hydrolase</keyword>
<keyword evidence="11" id="KW-0234">DNA repair</keyword>
<dbReference type="SMART" id="SM00487">
    <property type="entry name" value="DEXDc"/>
    <property type="match status" value="1"/>
</dbReference>
<dbReference type="SMART" id="SM00490">
    <property type="entry name" value="HELICc"/>
    <property type="match status" value="1"/>
</dbReference>
<dbReference type="PROSITE" id="PS00518">
    <property type="entry name" value="ZF_RING_1"/>
    <property type="match status" value="1"/>
</dbReference>
<dbReference type="Proteomes" id="UP000729402">
    <property type="component" value="Unassembled WGS sequence"/>
</dbReference>
<evidence type="ECO:0000259" key="15">
    <source>
        <dbReference type="PROSITE" id="PS50089"/>
    </source>
</evidence>
<reference evidence="18" key="2">
    <citation type="submission" date="2021-02" db="EMBL/GenBank/DDBJ databases">
        <authorList>
            <person name="Kimball J.A."/>
            <person name="Haas M.W."/>
            <person name="Macchietto M."/>
            <person name="Kono T."/>
            <person name="Duquette J."/>
            <person name="Shao M."/>
        </authorList>
    </citation>
    <scope>NUCLEOTIDE SEQUENCE</scope>
    <source>
        <tissue evidence="18">Fresh leaf tissue</tissue>
    </source>
</reference>
<keyword evidence="9" id="KW-0067">ATP-binding</keyword>
<dbReference type="PROSITE" id="PS51194">
    <property type="entry name" value="HELICASE_CTER"/>
    <property type="match status" value="1"/>
</dbReference>
<evidence type="ECO:0000256" key="10">
    <source>
        <dbReference type="ARBA" id="ARBA00022853"/>
    </source>
</evidence>
<keyword evidence="19" id="KW-1185">Reference proteome</keyword>
<dbReference type="AlphaFoldDB" id="A0A8J5S4Y1"/>
<dbReference type="PANTHER" id="PTHR45626">
    <property type="entry name" value="TRANSCRIPTION TERMINATION FACTOR 2-RELATED"/>
    <property type="match status" value="1"/>
</dbReference>
<dbReference type="PROSITE" id="PS50089">
    <property type="entry name" value="ZF_RING_2"/>
    <property type="match status" value="1"/>
</dbReference>
<gene>
    <name evidence="18" type="ORF">GUJ93_ZPchr0004g39654</name>
</gene>
<keyword evidence="10" id="KW-0156">Chromatin regulator</keyword>
<keyword evidence="5" id="KW-0227">DNA damage</keyword>
<evidence type="ECO:0000256" key="4">
    <source>
        <dbReference type="ARBA" id="ARBA00022741"/>
    </source>
</evidence>
<evidence type="ECO:0000256" key="9">
    <source>
        <dbReference type="ARBA" id="ARBA00022840"/>
    </source>
</evidence>
<dbReference type="PROSITE" id="PS51192">
    <property type="entry name" value="HELICASE_ATP_BIND_1"/>
    <property type="match status" value="1"/>
</dbReference>
<protein>
    <recommendedName>
        <fullName evidence="20">SWI/SNF-related matrix-associated actin-dependent regulator of chromatin subfamily A member 3-like 3</fullName>
    </recommendedName>
</protein>
<dbReference type="GO" id="GO:0003676">
    <property type="term" value="F:nucleic acid binding"/>
    <property type="evidence" value="ECO:0007669"/>
    <property type="project" value="InterPro"/>
</dbReference>
<dbReference type="InterPro" id="IPR017907">
    <property type="entry name" value="Znf_RING_CS"/>
</dbReference>
<dbReference type="GO" id="GO:0005634">
    <property type="term" value="C:nucleus"/>
    <property type="evidence" value="ECO:0007669"/>
    <property type="project" value="UniProtKB-SubCell"/>
</dbReference>
<dbReference type="EMBL" id="JAAALK010000285">
    <property type="protein sequence ID" value="KAG8064093.1"/>
    <property type="molecule type" value="Genomic_DNA"/>
</dbReference>
<feature type="region of interest" description="Disordered" evidence="14">
    <location>
        <begin position="64"/>
        <end position="174"/>
    </location>
</feature>
<evidence type="ECO:0000256" key="6">
    <source>
        <dbReference type="ARBA" id="ARBA00022771"/>
    </source>
</evidence>
<dbReference type="InterPro" id="IPR014905">
    <property type="entry name" value="HIRAN"/>
</dbReference>
<dbReference type="InterPro" id="IPR001650">
    <property type="entry name" value="Helicase_C-like"/>
</dbReference>
<evidence type="ECO:0000256" key="3">
    <source>
        <dbReference type="ARBA" id="ARBA00022723"/>
    </source>
</evidence>
<keyword evidence="12" id="KW-0539">Nucleus</keyword>
<keyword evidence="3" id="KW-0479">Metal-binding</keyword>
<evidence type="ECO:0000256" key="8">
    <source>
        <dbReference type="ARBA" id="ARBA00022833"/>
    </source>
</evidence>
<dbReference type="GO" id="GO:0005524">
    <property type="term" value="F:ATP binding"/>
    <property type="evidence" value="ECO:0007669"/>
    <property type="project" value="UniProtKB-KW"/>
</dbReference>
<organism evidence="18 19">
    <name type="scientific">Zizania palustris</name>
    <name type="common">Northern wild rice</name>
    <dbReference type="NCBI Taxonomy" id="103762"/>
    <lineage>
        <taxon>Eukaryota</taxon>
        <taxon>Viridiplantae</taxon>
        <taxon>Streptophyta</taxon>
        <taxon>Embryophyta</taxon>
        <taxon>Tracheophyta</taxon>
        <taxon>Spermatophyta</taxon>
        <taxon>Magnoliopsida</taxon>
        <taxon>Liliopsida</taxon>
        <taxon>Poales</taxon>
        <taxon>Poaceae</taxon>
        <taxon>BOP clade</taxon>
        <taxon>Oryzoideae</taxon>
        <taxon>Oryzeae</taxon>
        <taxon>Zizaniinae</taxon>
        <taxon>Zizania</taxon>
    </lineage>
</organism>
<keyword evidence="4" id="KW-0547">Nucleotide-binding</keyword>
<dbReference type="FunFam" id="3.40.50.10810:FF:000089">
    <property type="entry name" value="DNA repair protein RAD5B"/>
    <property type="match status" value="1"/>
</dbReference>
<accession>A0A8J5S4Y1</accession>
<evidence type="ECO:0000259" key="16">
    <source>
        <dbReference type="PROSITE" id="PS51192"/>
    </source>
</evidence>
<dbReference type="InterPro" id="IPR000330">
    <property type="entry name" value="SNF2_N"/>
</dbReference>